<keyword evidence="1" id="KW-0472">Membrane</keyword>
<gene>
    <name evidence="2" type="ORF">AK88_05521</name>
</gene>
<name>A0A0D9QDE0_PLAFR</name>
<feature type="non-terminal residue" evidence="2">
    <location>
        <position position="111"/>
    </location>
</feature>
<dbReference type="VEuPathDB" id="PlasmoDB:AK88_05521"/>
<keyword evidence="3" id="KW-1185">Reference proteome</keyword>
<protein>
    <submittedName>
        <fullName evidence="2">Uncharacterized protein</fullName>
    </submittedName>
</protein>
<accession>A0A0D9QDE0</accession>
<evidence type="ECO:0000256" key="1">
    <source>
        <dbReference type="SAM" id="Phobius"/>
    </source>
</evidence>
<organism evidence="2 3">
    <name type="scientific">Plasmodium fragile</name>
    <dbReference type="NCBI Taxonomy" id="5857"/>
    <lineage>
        <taxon>Eukaryota</taxon>
        <taxon>Sar</taxon>
        <taxon>Alveolata</taxon>
        <taxon>Apicomplexa</taxon>
        <taxon>Aconoidasida</taxon>
        <taxon>Haemosporida</taxon>
        <taxon>Plasmodiidae</taxon>
        <taxon>Plasmodium</taxon>
        <taxon>Plasmodium (Plasmodium)</taxon>
    </lineage>
</organism>
<dbReference type="Proteomes" id="UP000054561">
    <property type="component" value="Unassembled WGS sequence"/>
</dbReference>
<feature type="transmembrane region" description="Helical" evidence="1">
    <location>
        <begin position="72"/>
        <end position="95"/>
    </location>
</feature>
<dbReference type="EMBL" id="KQ030403">
    <property type="protein sequence ID" value="KJP84842.1"/>
    <property type="molecule type" value="Genomic_DNA"/>
</dbReference>
<dbReference type="RefSeq" id="XP_012338546.1">
    <property type="nucleotide sequence ID" value="XM_012483123.1"/>
</dbReference>
<proteinExistence type="predicted"/>
<keyword evidence="1" id="KW-1133">Transmembrane helix</keyword>
<sequence length="111" mass="12946">METRVRYTIFDDLTSSSSQNTLMHDKSEKCDSMFELTKPQYTKNKDQKKNMRTRLVRCLRKLARFRMKRDTWIALALIKLVGCIFIVGLVGASMATSKYMYVKAKADHKVD</sequence>
<evidence type="ECO:0000313" key="2">
    <source>
        <dbReference type="EMBL" id="KJP84842.1"/>
    </source>
</evidence>
<dbReference type="AlphaFoldDB" id="A0A0D9QDE0"/>
<reference evidence="2 3" key="1">
    <citation type="submission" date="2014-03" db="EMBL/GenBank/DDBJ databases">
        <title>The Genome Sequence of Plasmodium fragile nilgiri.</title>
        <authorList>
            <consortium name="The Broad Institute Genomics Platform"/>
            <consortium name="The Broad Institute Genome Sequencing Center for Infectious Disease"/>
            <person name="Neafsey D."/>
            <person name="Duraisingh M."/>
            <person name="Young S.K."/>
            <person name="Zeng Q."/>
            <person name="Gargeya S."/>
            <person name="Abouelleil A."/>
            <person name="Alvarado L."/>
            <person name="Chapman S.B."/>
            <person name="Gainer-Dewar J."/>
            <person name="Goldberg J."/>
            <person name="Griggs A."/>
            <person name="Gujja S."/>
            <person name="Hansen M."/>
            <person name="Howarth C."/>
            <person name="Imamovic A."/>
            <person name="Larimer J."/>
            <person name="Pearson M."/>
            <person name="Poon T.W."/>
            <person name="Priest M."/>
            <person name="Roberts A."/>
            <person name="Saif S."/>
            <person name="Shea T."/>
            <person name="Sykes S."/>
            <person name="Wortman J."/>
            <person name="Nusbaum C."/>
            <person name="Birren B."/>
        </authorList>
    </citation>
    <scope>NUCLEOTIDE SEQUENCE [LARGE SCALE GENOMIC DNA]</scope>
    <source>
        <strain evidence="3">nilgiri</strain>
    </source>
</reference>
<evidence type="ECO:0000313" key="3">
    <source>
        <dbReference type="Proteomes" id="UP000054561"/>
    </source>
</evidence>
<dbReference type="GeneID" id="24270835"/>
<keyword evidence="1" id="KW-0812">Transmembrane</keyword>